<organism evidence="2 3">
    <name type="scientific">Treponema vincentii</name>
    <dbReference type="NCBI Taxonomy" id="69710"/>
    <lineage>
        <taxon>Bacteria</taxon>
        <taxon>Pseudomonadati</taxon>
        <taxon>Spirochaetota</taxon>
        <taxon>Spirochaetia</taxon>
        <taxon>Spirochaetales</taxon>
        <taxon>Treponemataceae</taxon>
        <taxon>Treponema</taxon>
    </lineage>
</organism>
<evidence type="ECO:0000259" key="1">
    <source>
        <dbReference type="Pfam" id="PF09820"/>
    </source>
</evidence>
<name>A0A6P1Y2D7_9SPIR</name>
<protein>
    <submittedName>
        <fullName evidence="2">ATP-binding protein</fullName>
    </submittedName>
</protein>
<dbReference type="PANTHER" id="PTHR34825">
    <property type="entry name" value="CONSERVED PROTEIN, WITH A WEAK D-GALACTARATE DEHYDRATASE/ALTRONATE HYDROLASE DOMAIN"/>
    <property type="match status" value="1"/>
</dbReference>
<keyword evidence="2" id="KW-0067">ATP-binding</keyword>
<dbReference type="PANTHER" id="PTHR34825:SF1">
    <property type="entry name" value="AAA-ATPASE-LIKE DOMAIN-CONTAINING PROTEIN"/>
    <property type="match status" value="1"/>
</dbReference>
<sequence length="568" mass="65420">MNFSRKLPVGIQSFKVLREDHYLYVDKTEYLARLVTGGRVYFLSRPRRFGKSLFLSTLAAYFLGQKELFKDLYLEKAEEEQAVFEQRAAWEAYPVLYLDFNTGNYIESDELGMNLNSHLCKWEKLYGVEPSEQNFALRFAGIITRACQQTGKQVVILVDEYDKPLLQTMGVNEELNEHYRNTLKAFYSVIKTCDQYIRFAFLTGVTKFSKISIFSDLNNLRDISMEKQYAGLCGITQTELETNFQPDIQVLADEQNLTYQEALAALKQWYDGYLFHPAGEGMYNPYSVLSALVKKEIKSYWFSTGTPTFLVNYLKEAHYYIPDLDGNVELDEEGLQTYRAVAQDTLPILFQAGYLTIKEYISDLRLYRLGFPNDEVRYGFLHNLLPAYSDVPFGQTGVWVGRFVQDIRKGNVDEFMERMQSIISSIPYDNFTEENMKLREQNYQTAVYLVFALMGQFVQTEVHCYSRTATDGGGSMQQRCFGGAETRSQNYTRMYSFGVADAVVITVDTVYIFEFKLTGNGSAEDALNQIKEKEYAAKYQVDDKKIVLIGSSFDEDARTIRDWQIANG</sequence>
<feature type="domain" description="AAA-ATPase-like" evidence="1">
    <location>
        <begin position="8"/>
        <end position="214"/>
    </location>
</feature>
<gene>
    <name evidence="2" type="ORF">GWP43_08205</name>
</gene>
<dbReference type="Pfam" id="PF08011">
    <property type="entry name" value="PDDEXK_9"/>
    <property type="match status" value="1"/>
</dbReference>
<keyword evidence="2" id="KW-0547">Nucleotide-binding</keyword>
<evidence type="ECO:0000313" key="3">
    <source>
        <dbReference type="Proteomes" id="UP000464374"/>
    </source>
</evidence>
<dbReference type="Pfam" id="PF09820">
    <property type="entry name" value="AAA-ATPase_like"/>
    <property type="match status" value="1"/>
</dbReference>
<dbReference type="RefSeq" id="WP_162663754.1">
    <property type="nucleotide sequence ID" value="NZ_CP048020.1"/>
</dbReference>
<dbReference type="InterPro" id="IPR027417">
    <property type="entry name" value="P-loop_NTPase"/>
</dbReference>
<dbReference type="AlphaFoldDB" id="A0A6P1Y2D7"/>
<reference evidence="2 3" key="1">
    <citation type="submission" date="2020-01" db="EMBL/GenBank/DDBJ databases">
        <title>Complete genome sequence of a human oral phylogroup 1 Treponema sp. strain ATCC 700766, originally isolated from periodontitis dental plaque.</title>
        <authorList>
            <person name="Chan Y."/>
            <person name="Huo Y.-B."/>
            <person name="Yu X.-L."/>
            <person name="Zeng H."/>
            <person name="Leung W.-K."/>
            <person name="Watt R.M."/>
        </authorList>
    </citation>
    <scope>NUCLEOTIDE SEQUENCE [LARGE SCALE GENOMIC DNA]</scope>
    <source>
        <strain evidence="2 3">OMZ 804</strain>
    </source>
</reference>
<dbReference type="KEGG" id="trz:GWP43_08205"/>
<dbReference type="SUPFAM" id="SSF52540">
    <property type="entry name" value="P-loop containing nucleoside triphosphate hydrolases"/>
    <property type="match status" value="1"/>
</dbReference>
<accession>A0A6P1Y2D7</accession>
<dbReference type="GO" id="GO:0005524">
    <property type="term" value="F:ATP binding"/>
    <property type="evidence" value="ECO:0007669"/>
    <property type="project" value="UniProtKB-KW"/>
</dbReference>
<dbReference type="InterPro" id="IPR018631">
    <property type="entry name" value="AAA-ATPase-like_dom"/>
</dbReference>
<dbReference type="Proteomes" id="UP000464374">
    <property type="component" value="Chromosome"/>
</dbReference>
<proteinExistence type="predicted"/>
<dbReference type="InterPro" id="IPR012547">
    <property type="entry name" value="PDDEXK_9"/>
</dbReference>
<dbReference type="EMBL" id="CP048020">
    <property type="protein sequence ID" value="QHX43430.1"/>
    <property type="molecule type" value="Genomic_DNA"/>
</dbReference>
<evidence type="ECO:0000313" key="2">
    <source>
        <dbReference type="EMBL" id="QHX43430.1"/>
    </source>
</evidence>